<reference evidence="2" key="1">
    <citation type="submission" date="2025-08" db="UniProtKB">
        <authorList>
            <consortium name="RefSeq"/>
        </authorList>
    </citation>
    <scope>IDENTIFICATION</scope>
</reference>
<proteinExistence type="predicted"/>
<dbReference type="PANTHER" id="PTHR13308">
    <property type="entry name" value="NEDD4-BINDING PROTEIN 2-LIKE 1"/>
    <property type="match status" value="1"/>
</dbReference>
<organism evidence="1 2">
    <name type="scientific">Chanos chanos</name>
    <name type="common">Milkfish</name>
    <name type="synonym">Mugil chanos</name>
    <dbReference type="NCBI Taxonomy" id="29144"/>
    <lineage>
        <taxon>Eukaryota</taxon>
        <taxon>Metazoa</taxon>
        <taxon>Chordata</taxon>
        <taxon>Craniata</taxon>
        <taxon>Vertebrata</taxon>
        <taxon>Euteleostomi</taxon>
        <taxon>Actinopterygii</taxon>
        <taxon>Neopterygii</taxon>
        <taxon>Teleostei</taxon>
        <taxon>Ostariophysi</taxon>
        <taxon>Gonorynchiformes</taxon>
        <taxon>Chanidae</taxon>
        <taxon>Chanos</taxon>
    </lineage>
</organism>
<dbReference type="OrthoDB" id="3231855at2759"/>
<dbReference type="SUPFAM" id="SSF52540">
    <property type="entry name" value="P-loop containing nucleoside triphosphate hydrolases"/>
    <property type="match status" value="1"/>
</dbReference>
<dbReference type="InParanoid" id="A0A6J2WV00"/>
<dbReference type="InterPro" id="IPR026302">
    <property type="entry name" value="NEDD4-bd_p2"/>
</dbReference>
<dbReference type="Pfam" id="PF13671">
    <property type="entry name" value="AAA_33"/>
    <property type="match status" value="1"/>
</dbReference>
<dbReference type="Gene3D" id="3.40.50.300">
    <property type="entry name" value="P-loop containing nucleotide triphosphate hydrolases"/>
    <property type="match status" value="1"/>
</dbReference>
<sequence>MSYGSKRGRRRRTKQLIILRGLPGTGKSELASELVGNSGIICSSDDYFREGDGEIVDINPRELQKAHMINREKALEAIEDGYDPVIIDNTNMAYWEMYPYVLMGFKRGYFVRFIELPGRNMTPQMDLEDLYRRCNGYIPMQKLRHMQNSYEYVWSIFPILDDDVSLERWSNHPENNYNNWGGAHSKSREEVIRGTRTES</sequence>
<dbReference type="RefSeq" id="XP_030648103.1">
    <property type="nucleotide sequence ID" value="XM_030792243.1"/>
</dbReference>
<keyword evidence="1" id="KW-1185">Reference proteome</keyword>
<protein>
    <submittedName>
        <fullName evidence="2">NEDD4-binding protein 2-like 2</fullName>
    </submittedName>
</protein>
<name>A0A6J2WV00_CHACN</name>
<accession>A0A6J2WV00</accession>
<dbReference type="GeneID" id="115828287"/>
<gene>
    <name evidence="2" type="primary">LOC115828287</name>
</gene>
<dbReference type="InterPro" id="IPR027417">
    <property type="entry name" value="P-loop_NTPase"/>
</dbReference>
<dbReference type="AlphaFoldDB" id="A0A6J2WV00"/>
<evidence type="ECO:0000313" key="2">
    <source>
        <dbReference type="RefSeq" id="XP_030648103.1"/>
    </source>
</evidence>
<dbReference type="PANTHER" id="PTHR13308:SF5">
    <property type="entry name" value="NEDD4-BINDING PROTEIN 2-LIKE 1"/>
    <property type="match status" value="1"/>
</dbReference>
<dbReference type="Proteomes" id="UP000504632">
    <property type="component" value="Chromosome 15"/>
</dbReference>
<evidence type="ECO:0000313" key="1">
    <source>
        <dbReference type="Proteomes" id="UP000504632"/>
    </source>
</evidence>